<dbReference type="EMBL" id="AFFK01020328">
    <property type="status" value="NOT_ANNOTATED_CDS"/>
    <property type="molecule type" value="Genomic_DNA"/>
</dbReference>
<accession>T1IYQ0</accession>
<evidence type="ECO:0000313" key="2">
    <source>
        <dbReference type="EnsemblMetazoa" id="SMAR006367-PA"/>
    </source>
</evidence>
<dbReference type="AlphaFoldDB" id="T1IYQ0"/>
<feature type="transmembrane region" description="Helical" evidence="1">
    <location>
        <begin position="20"/>
        <end position="46"/>
    </location>
</feature>
<keyword evidence="1" id="KW-1133">Transmembrane helix</keyword>
<keyword evidence="1" id="KW-0812">Transmembrane</keyword>
<name>T1IYQ0_STRMM</name>
<proteinExistence type="predicted"/>
<dbReference type="HOGENOM" id="CLU_2743234_0_0_1"/>
<reference evidence="2" key="2">
    <citation type="submission" date="2015-02" db="UniProtKB">
        <authorList>
            <consortium name="EnsemblMetazoa"/>
        </authorList>
    </citation>
    <scope>IDENTIFICATION</scope>
</reference>
<dbReference type="EnsemblMetazoa" id="SMAR006367-RA">
    <property type="protein sequence ID" value="SMAR006367-PA"/>
    <property type="gene ID" value="SMAR006367"/>
</dbReference>
<keyword evidence="1" id="KW-0472">Membrane</keyword>
<dbReference type="Proteomes" id="UP000014500">
    <property type="component" value="Unassembled WGS sequence"/>
</dbReference>
<keyword evidence="3" id="KW-1185">Reference proteome</keyword>
<reference evidence="3" key="1">
    <citation type="submission" date="2011-05" db="EMBL/GenBank/DDBJ databases">
        <authorList>
            <person name="Richards S.R."/>
            <person name="Qu J."/>
            <person name="Jiang H."/>
            <person name="Jhangiani S.N."/>
            <person name="Agravi P."/>
            <person name="Goodspeed R."/>
            <person name="Gross S."/>
            <person name="Mandapat C."/>
            <person name="Jackson L."/>
            <person name="Mathew T."/>
            <person name="Pu L."/>
            <person name="Thornton R."/>
            <person name="Saada N."/>
            <person name="Wilczek-Boney K.B."/>
            <person name="Lee S."/>
            <person name="Kovar C."/>
            <person name="Wu Y."/>
            <person name="Scherer S.E."/>
            <person name="Worley K.C."/>
            <person name="Muzny D.M."/>
            <person name="Gibbs R."/>
        </authorList>
    </citation>
    <scope>NUCLEOTIDE SEQUENCE</scope>
    <source>
        <strain evidence="3">Brora</strain>
    </source>
</reference>
<sequence length="71" mass="7828">MATNLAPIYSVLSRRSYECYIYLSVVASSFLLQFMCACVCVGGWIVQPEIFKPTVQPSLLSPEEPALPSPD</sequence>
<evidence type="ECO:0000313" key="3">
    <source>
        <dbReference type="Proteomes" id="UP000014500"/>
    </source>
</evidence>
<protein>
    <submittedName>
        <fullName evidence="2">Uncharacterized protein</fullName>
    </submittedName>
</protein>
<evidence type="ECO:0000256" key="1">
    <source>
        <dbReference type="SAM" id="Phobius"/>
    </source>
</evidence>
<organism evidence="2 3">
    <name type="scientific">Strigamia maritima</name>
    <name type="common">European centipede</name>
    <name type="synonym">Geophilus maritimus</name>
    <dbReference type="NCBI Taxonomy" id="126957"/>
    <lineage>
        <taxon>Eukaryota</taxon>
        <taxon>Metazoa</taxon>
        <taxon>Ecdysozoa</taxon>
        <taxon>Arthropoda</taxon>
        <taxon>Myriapoda</taxon>
        <taxon>Chilopoda</taxon>
        <taxon>Pleurostigmophora</taxon>
        <taxon>Geophilomorpha</taxon>
        <taxon>Linotaeniidae</taxon>
        <taxon>Strigamia</taxon>
    </lineage>
</organism>